<dbReference type="AlphaFoldDB" id="E3H6V3"/>
<keyword evidence="2" id="KW-0547">Nucleotide-binding</keyword>
<name>E3H6V3_ILYPC</name>
<dbReference type="Gene3D" id="3.30.450.90">
    <property type="match status" value="1"/>
</dbReference>
<dbReference type="GO" id="GO:0005524">
    <property type="term" value="F:ATP binding"/>
    <property type="evidence" value="ECO:0007669"/>
    <property type="project" value="UniProtKB-KW"/>
</dbReference>
<evidence type="ECO:0000313" key="6">
    <source>
        <dbReference type="Proteomes" id="UP000006875"/>
    </source>
</evidence>
<evidence type="ECO:0000256" key="1">
    <source>
        <dbReference type="ARBA" id="ARBA00006611"/>
    </source>
</evidence>
<dbReference type="PANTHER" id="PTHR30258">
    <property type="entry name" value="TYPE II SECRETION SYSTEM PROTEIN GSPE-RELATED"/>
    <property type="match status" value="1"/>
</dbReference>
<reference evidence="5 6" key="1">
    <citation type="journal article" date="2010" name="Stand. Genomic Sci.">
        <title>Complete genome sequence of Ilyobacter polytropus type strain (CuHbu1).</title>
        <authorList>
            <person name="Sikorski J."/>
            <person name="Chertkov O."/>
            <person name="Lapidus A."/>
            <person name="Nolan M."/>
            <person name="Lucas S."/>
            <person name="Del Rio T.G."/>
            <person name="Tice H."/>
            <person name="Cheng J.F."/>
            <person name="Tapia R."/>
            <person name="Han C."/>
            <person name="Goodwin L."/>
            <person name="Pitluck S."/>
            <person name="Liolios K."/>
            <person name="Ivanova N."/>
            <person name="Mavromatis K."/>
            <person name="Mikhailova N."/>
            <person name="Pati A."/>
            <person name="Chen A."/>
            <person name="Palaniappan K."/>
            <person name="Land M."/>
            <person name="Hauser L."/>
            <person name="Chang Y.J."/>
            <person name="Jeffries C.D."/>
            <person name="Brambilla E."/>
            <person name="Yasawong M."/>
            <person name="Rohde M."/>
            <person name="Pukall R."/>
            <person name="Spring S."/>
            <person name="Goker M."/>
            <person name="Woyke T."/>
            <person name="Bristow J."/>
            <person name="Eisen J.A."/>
            <person name="Markowitz V."/>
            <person name="Hugenholtz P."/>
            <person name="Kyrpides N.C."/>
            <person name="Klenk H.P."/>
        </authorList>
    </citation>
    <scope>NUCLEOTIDE SEQUENCE [LARGE SCALE GENOMIC DNA]</scope>
    <source>
        <strain evidence="6">ATCC 51220 / DSM 2926 / LMG 16218 / CuHBu1</strain>
    </source>
</reference>
<dbReference type="SUPFAM" id="SSF52540">
    <property type="entry name" value="P-loop containing nucleoside triphosphate hydrolases"/>
    <property type="match status" value="1"/>
</dbReference>
<dbReference type="STRING" id="572544.Ilyop_0685"/>
<dbReference type="PROSITE" id="PS00662">
    <property type="entry name" value="T2SP_E"/>
    <property type="match status" value="1"/>
</dbReference>
<dbReference type="Pfam" id="PF00437">
    <property type="entry name" value="T2SSE"/>
    <property type="match status" value="1"/>
</dbReference>
<dbReference type="PANTHER" id="PTHR30258:SF2">
    <property type="entry name" value="COMG OPERON PROTEIN 1"/>
    <property type="match status" value="1"/>
</dbReference>
<evidence type="ECO:0000256" key="2">
    <source>
        <dbReference type="ARBA" id="ARBA00022741"/>
    </source>
</evidence>
<dbReference type="InterPro" id="IPR027417">
    <property type="entry name" value="P-loop_NTPase"/>
</dbReference>
<dbReference type="eggNOG" id="COG2804">
    <property type="taxonomic scope" value="Bacteria"/>
</dbReference>
<dbReference type="RefSeq" id="WP_013387142.1">
    <property type="nucleotide sequence ID" value="NC_014632.1"/>
</dbReference>
<dbReference type="InterPro" id="IPR037257">
    <property type="entry name" value="T2SS_E_N_sf"/>
</dbReference>
<dbReference type="GO" id="GO:0016887">
    <property type="term" value="F:ATP hydrolysis activity"/>
    <property type="evidence" value="ECO:0007669"/>
    <property type="project" value="TreeGrafter"/>
</dbReference>
<dbReference type="EMBL" id="CP002281">
    <property type="protein sequence ID" value="ADO82472.1"/>
    <property type="molecule type" value="Genomic_DNA"/>
</dbReference>
<dbReference type="Gene3D" id="3.40.50.300">
    <property type="entry name" value="P-loop containing nucleotide triphosphate hydrolases"/>
    <property type="match status" value="1"/>
</dbReference>
<dbReference type="InterPro" id="IPR007831">
    <property type="entry name" value="T2SS_GspE_N"/>
</dbReference>
<dbReference type="KEGG" id="ipo:Ilyop_0685"/>
<dbReference type="GO" id="GO:0005886">
    <property type="term" value="C:plasma membrane"/>
    <property type="evidence" value="ECO:0007669"/>
    <property type="project" value="TreeGrafter"/>
</dbReference>
<dbReference type="SUPFAM" id="SSF160246">
    <property type="entry name" value="EspE N-terminal domain-like"/>
    <property type="match status" value="1"/>
</dbReference>
<dbReference type="Pfam" id="PF05157">
    <property type="entry name" value="MshEN"/>
    <property type="match status" value="1"/>
</dbReference>
<dbReference type="OrthoDB" id="9808272at2"/>
<dbReference type="InterPro" id="IPR001482">
    <property type="entry name" value="T2SS/T4SS_dom"/>
</dbReference>
<dbReference type="Gene3D" id="3.30.300.160">
    <property type="entry name" value="Type II secretion system, protein E, N-terminal domain"/>
    <property type="match status" value="1"/>
</dbReference>
<gene>
    <name evidence="5" type="ordered locus">Ilyop_0685</name>
</gene>
<dbReference type="FunFam" id="3.40.50.300:FF:000398">
    <property type="entry name" value="Type IV pilus assembly ATPase PilB"/>
    <property type="match status" value="1"/>
</dbReference>
<keyword evidence="6" id="KW-1185">Reference proteome</keyword>
<proteinExistence type="inferred from homology"/>
<evidence type="ECO:0000259" key="4">
    <source>
        <dbReference type="PROSITE" id="PS00662"/>
    </source>
</evidence>
<feature type="domain" description="Bacterial type II secretion system protein E" evidence="4">
    <location>
        <begin position="368"/>
        <end position="382"/>
    </location>
</feature>
<evidence type="ECO:0000313" key="5">
    <source>
        <dbReference type="EMBL" id="ADO82472.1"/>
    </source>
</evidence>
<organism evidence="5 6">
    <name type="scientific">Ilyobacter polytropus (strain ATCC 51220 / DSM 2926 / LMG 16218 / CuHBu1)</name>
    <dbReference type="NCBI Taxonomy" id="572544"/>
    <lineage>
        <taxon>Bacteria</taxon>
        <taxon>Fusobacteriati</taxon>
        <taxon>Fusobacteriota</taxon>
        <taxon>Fusobacteriia</taxon>
        <taxon>Fusobacteriales</taxon>
        <taxon>Fusobacteriaceae</taxon>
        <taxon>Ilyobacter</taxon>
    </lineage>
</organism>
<protein>
    <submittedName>
        <fullName evidence="5">Type II secretion system protein E</fullName>
    </submittedName>
</protein>
<accession>E3H6V3</accession>
<dbReference type="FunFam" id="3.30.450.90:FF:000001">
    <property type="entry name" value="Type II secretion system ATPase GspE"/>
    <property type="match status" value="1"/>
</dbReference>
<dbReference type="HOGENOM" id="CLU_013446_10_6_0"/>
<keyword evidence="3" id="KW-0067">ATP-binding</keyword>
<dbReference type="Proteomes" id="UP000006875">
    <property type="component" value="Chromosome"/>
</dbReference>
<comment type="similarity">
    <text evidence="1">Belongs to the GSP E family.</text>
</comment>
<sequence length="550" mass="61736">MARIIKKRLGDTLVDEKIITEDELVKALEKQNITHKKLGETLVDMGYVSSEEIVRILGEQMGIPYVSLERLVITKEAILLLSKETAEKFCVMPLFKNENVLHVAMEDPLDVFAIDRIEEESGMEVFQSIARRDDVVRAIEKYYSPVFLKEDSSYLKERRSFERTDTSAVEVVNLVMKKAIIENASDIHIEPEANILRVRFRIDGLLHEILTPPKSLHSAIVSRIKIISKLDIAEKRIPQDGRVEINFEEKLIDMRVSILPTIFGEKVVIRLLDKSNVKVSLESLGFGKSNVEKLKKLINRPNGIIFVTGPTGSGKTSTLYASLNEINTLDKNIITLEDPVEYQMEIINQVQVNSQVGLDFSSGLRSILRQDPDVIMIGEIRDVQTAEIAIESAMTGHLVFSTLHTNSATGAISRLIDMGVEPFLLSASLAGVLGQRLLRKLCTHCKEEILVSGTELKEFNVNPIEDYKLYKAKGCSFCRNTGYSGRTAVIELLEIESEIRTMINKGADIFQIKDAATRKGMKTIKQEGFEKALEGITSIEEVLRVAQDDI</sequence>
<dbReference type="CDD" id="cd01129">
    <property type="entry name" value="PulE-GspE-like"/>
    <property type="match status" value="1"/>
</dbReference>
<evidence type="ECO:0000256" key="3">
    <source>
        <dbReference type="ARBA" id="ARBA00022840"/>
    </source>
</evidence>